<name>A0A9X0CJH4_9CNID</name>
<sequence>MGLSGERRKQTLSASGGSGASIKKKSKVDQEQDNPMTSENLLWRENERLSSALEYDLSVEDMKDVPAITHDSTGERKLIRIDKRKPFRILLDDTNVWELDEHEKMQLVYALQSLYVEKASSVFLAVSQAPRAETSTVQNVKK</sequence>
<evidence type="ECO:0000313" key="3">
    <source>
        <dbReference type="Proteomes" id="UP001163046"/>
    </source>
</evidence>
<dbReference type="Proteomes" id="UP001163046">
    <property type="component" value="Unassembled WGS sequence"/>
</dbReference>
<evidence type="ECO:0000313" key="2">
    <source>
        <dbReference type="EMBL" id="KAJ7352728.1"/>
    </source>
</evidence>
<organism evidence="2 3">
    <name type="scientific">Desmophyllum pertusum</name>
    <dbReference type="NCBI Taxonomy" id="174260"/>
    <lineage>
        <taxon>Eukaryota</taxon>
        <taxon>Metazoa</taxon>
        <taxon>Cnidaria</taxon>
        <taxon>Anthozoa</taxon>
        <taxon>Hexacorallia</taxon>
        <taxon>Scleractinia</taxon>
        <taxon>Caryophylliina</taxon>
        <taxon>Caryophylliidae</taxon>
        <taxon>Desmophyllum</taxon>
    </lineage>
</organism>
<accession>A0A9X0CJH4</accession>
<gene>
    <name evidence="2" type="ORF">OS493_034336</name>
</gene>
<comment type="caution">
    <text evidence="2">The sequence shown here is derived from an EMBL/GenBank/DDBJ whole genome shotgun (WGS) entry which is preliminary data.</text>
</comment>
<dbReference type="AlphaFoldDB" id="A0A9X0CJH4"/>
<reference evidence="2" key="1">
    <citation type="submission" date="2023-01" db="EMBL/GenBank/DDBJ databases">
        <title>Genome assembly of the deep-sea coral Lophelia pertusa.</title>
        <authorList>
            <person name="Herrera S."/>
            <person name="Cordes E."/>
        </authorList>
    </citation>
    <scope>NUCLEOTIDE SEQUENCE</scope>
    <source>
        <strain evidence="2">USNM1676648</strain>
        <tissue evidence="2">Polyp</tissue>
    </source>
</reference>
<evidence type="ECO:0000256" key="1">
    <source>
        <dbReference type="SAM" id="MobiDB-lite"/>
    </source>
</evidence>
<protein>
    <submittedName>
        <fullName evidence="2">Uncharacterized protein</fullName>
    </submittedName>
</protein>
<proteinExistence type="predicted"/>
<dbReference type="EMBL" id="MU827349">
    <property type="protein sequence ID" value="KAJ7352728.1"/>
    <property type="molecule type" value="Genomic_DNA"/>
</dbReference>
<dbReference type="OrthoDB" id="2423195at2759"/>
<feature type="region of interest" description="Disordered" evidence="1">
    <location>
        <begin position="1"/>
        <end position="43"/>
    </location>
</feature>
<keyword evidence="3" id="KW-1185">Reference proteome</keyword>